<dbReference type="SUPFAM" id="SSF47413">
    <property type="entry name" value="lambda repressor-like DNA-binding domains"/>
    <property type="match status" value="1"/>
</dbReference>
<protein>
    <recommendedName>
        <fullName evidence="1">HTH cro/C1-type domain-containing protein</fullName>
    </recommendedName>
</protein>
<sequence length="89" mass="10305">MRSKVAKRILDETPEEVRIFVRQYTNIVVRINELMRQKGYTQKALAERMNKKPSEINKWLSGNHNLTLKTIAKLEAELGAPIIEVRKAS</sequence>
<dbReference type="CDD" id="cd00093">
    <property type="entry name" value="HTH_XRE"/>
    <property type="match status" value="1"/>
</dbReference>
<evidence type="ECO:0000313" key="3">
    <source>
        <dbReference type="Proteomes" id="UP000077667"/>
    </source>
</evidence>
<gene>
    <name evidence="2" type="ORF">A8C56_20835</name>
</gene>
<dbReference type="InterPro" id="IPR010982">
    <property type="entry name" value="Lambda_DNA-bd_dom_sf"/>
</dbReference>
<dbReference type="Gene3D" id="1.10.260.40">
    <property type="entry name" value="lambda repressor-like DNA-binding domains"/>
    <property type="match status" value="1"/>
</dbReference>
<dbReference type="STRING" id="1176587.A8C56_20835"/>
<dbReference type="PROSITE" id="PS50943">
    <property type="entry name" value="HTH_CROC1"/>
    <property type="match status" value="1"/>
</dbReference>
<dbReference type="SMART" id="SM00530">
    <property type="entry name" value="HTH_XRE"/>
    <property type="match status" value="1"/>
</dbReference>
<dbReference type="InterPro" id="IPR001387">
    <property type="entry name" value="Cro/C1-type_HTH"/>
</dbReference>
<dbReference type="EMBL" id="CP015772">
    <property type="protein sequence ID" value="ANH84109.1"/>
    <property type="molecule type" value="Genomic_DNA"/>
</dbReference>
<accession>A0A1A9IAN1</accession>
<feature type="domain" description="HTH cro/C1-type" evidence="1">
    <location>
        <begin position="31"/>
        <end position="85"/>
    </location>
</feature>
<dbReference type="Pfam" id="PF01381">
    <property type="entry name" value="HTH_3"/>
    <property type="match status" value="1"/>
</dbReference>
<keyword evidence="3" id="KW-1185">Reference proteome</keyword>
<dbReference type="Proteomes" id="UP000077667">
    <property type="component" value="Chromosome"/>
</dbReference>
<dbReference type="GO" id="GO:0003677">
    <property type="term" value="F:DNA binding"/>
    <property type="evidence" value="ECO:0007669"/>
    <property type="project" value="InterPro"/>
</dbReference>
<proteinExistence type="predicted"/>
<organism evidence="2 3">
    <name type="scientific">Niabella ginsenosidivorans</name>
    <dbReference type="NCBI Taxonomy" id="1176587"/>
    <lineage>
        <taxon>Bacteria</taxon>
        <taxon>Pseudomonadati</taxon>
        <taxon>Bacteroidota</taxon>
        <taxon>Chitinophagia</taxon>
        <taxon>Chitinophagales</taxon>
        <taxon>Chitinophagaceae</taxon>
        <taxon>Niabella</taxon>
    </lineage>
</organism>
<dbReference type="RefSeq" id="WP_067762373.1">
    <property type="nucleotide sequence ID" value="NZ_CP015772.1"/>
</dbReference>
<dbReference type="KEGG" id="nia:A8C56_20835"/>
<evidence type="ECO:0000313" key="2">
    <source>
        <dbReference type="EMBL" id="ANH84109.1"/>
    </source>
</evidence>
<dbReference type="OrthoDB" id="770730at2"/>
<dbReference type="AlphaFoldDB" id="A0A1A9IAN1"/>
<evidence type="ECO:0000259" key="1">
    <source>
        <dbReference type="PROSITE" id="PS50943"/>
    </source>
</evidence>
<name>A0A1A9IAN1_9BACT</name>
<reference evidence="2 3" key="1">
    <citation type="submission" date="2016-05" db="EMBL/GenBank/DDBJ databases">
        <title>Niabella ginsenosidivorans BS26 whole genome sequencing.</title>
        <authorList>
            <person name="Im W.T."/>
            <person name="Siddiqi M.Z."/>
        </authorList>
    </citation>
    <scope>NUCLEOTIDE SEQUENCE [LARGE SCALE GENOMIC DNA]</scope>
    <source>
        <strain evidence="2 3">BS26</strain>
    </source>
</reference>